<dbReference type="InterPro" id="IPR056884">
    <property type="entry name" value="NPHP3-like_N"/>
</dbReference>
<dbReference type="Proteomes" id="UP001140502">
    <property type="component" value="Unassembled WGS sequence"/>
</dbReference>
<dbReference type="InterPro" id="IPR029058">
    <property type="entry name" value="AB_hydrolase_fold"/>
</dbReference>
<reference evidence="6" key="1">
    <citation type="submission" date="2022-10" db="EMBL/GenBank/DDBJ databases">
        <title>Tapping the CABI collections for fungal endophytes: first genome assemblies for Collariella, Neodidymelliopsis, Ascochyta clinopodiicola, Didymella pomorum, Didymosphaeria variabile, Neocosmospora piperis and Neocucurbitaria cava.</title>
        <authorList>
            <person name="Hill R."/>
        </authorList>
    </citation>
    <scope>NUCLEOTIDE SEQUENCE</scope>
    <source>
        <strain evidence="6">IMI 366586</strain>
    </source>
</reference>
<keyword evidence="3" id="KW-0040">ANK repeat</keyword>
<dbReference type="SUPFAM" id="SSF48403">
    <property type="entry name" value="Ankyrin repeat"/>
    <property type="match status" value="1"/>
</dbReference>
<keyword evidence="7" id="KW-1185">Reference proteome</keyword>
<dbReference type="Gene3D" id="3.40.50.1820">
    <property type="entry name" value="alpha/beta hydrolase"/>
    <property type="match status" value="1"/>
</dbReference>
<gene>
    <name evidence="6" type="ORF">N0V84_006838</name>
</gene>
<feature type="repeat" description="ANK" evidence="3">
    <location>
        <begin position="824"/>
        <end position="858"/>
    </location>
</feature>
<evidence type="ECO:0000259" key="5">
    <source>
        <dbReference type="Pfam" id="PF24883"/>
    </source>
</evidence>
<evidence type="ECO:0000256" key="2">
    <source>
        <dbReference type="ARBA" id="ARBA00022737"/>
    </source>
</evidence>
<proteinExistence type="inferred from homology"/>
<dbReference type="InterPro" id="IPR036770">
    <property type="entry name" value="Ankyrin_rpt-contain_sf"/>
</dbReference>
<feature type="domain" description="Nephrocystin 3-like N-terminal" evidence="5">
    <location>
        <begin position="244"/>
        <end position="424"/>
    </location>
</feature>
<dbReference type="Pfam" id="PF12796">
    <property type="entry name" value="Ank_2"/>
    <property type="match status" value="2"/>
</dbReference>
<dbReference type="PROSITE" id="PS50088">
    <property type="entry name" value="ANK_REPEAT"/>
    <property type="match status" value="2"/>
</dbReference>
<evidence type="ECO:0000256" key="1">
    <source>
        <dbReference type="ARBA" id="ARBA00007920"/>
    </source>
</evidence>
<evidence type="ECO:0008006" key="8">
    <source>
        <dbReference type="Google" id="ProtNLM"/>
    </source>
</evidence>
<dbReference type="PROSITE" id="PS50297">
    <property type="entry name" value="ANK_REP_REGION"/>
    <property type="match status" value="1"/>
</dbReference>
<dbReference type="SUPFAM" id="SSF52540">
    <property type="entry name" value="P-loop containing nucleoside triphosphate hydrolases"/>
    <property type="match status" value="1"/>
</dbReference>
<dbReference type="EMBL" id="JAPEUR010000140">
    <property type="protein sequence ID" value="KAJ4318511.1"/>
    <property type="molecule type" value="Genomic_DNA"/>
</dbReference>
<comment type="caution">
    <text evidence="6">The sequence shown here is derived from an EMBL/GenBank/DDBJ whole genome shotgun (WGS) entry which is preliminary data.</text>
</comment>
<evidence type="ECO:0000256" key="3">
    <source>
        <dbReference type="PROSITE-ProRule" id="PRU00023"/>
    </source>
</evidence>
<sequence>MACSSSIRKAMTPHSAMLTLHGLSGDAFKTWTDKHDHLWLRDSLPEHIPNARIMTFGYDSALKHSKSRMTVIDFAQDLLKRLVMARQDPSERERPIIFLCHSLGGIVAKQALIMAHMNDKLYGTILKSTTGIAFFGTPHRGSKTASTGRILSRIVNAASLSKTIRSDLLQTLEIPSQSLNEISRLSSQILSGISIISFYEQKPLSSTGSLSLLESPTEYKEFMDKLFCVDYKTAQLRPRQPHRGTCDWIFDNPTFLNWLNSQQSAVLLLSAPPGFGKTVLARHVMEQVLAGEQMYNDGTCISLGVSFFCSDNDQASTSEQTVLRSLLHQLLQLHPRAQRVVCNRFLERNLFSLTYSFTPENLWVAIRDVLSMNDMEDTFICLDAIEELSAEDCHPIVAGFNDIVEHLNRSSKRTHRIRVFFSSRPSAQYGVNHPSMHILSVNRQHTEADIRNYLSDSIAEFGRSNAAFASAMSDRVSRSIVEKITKRADGMFLWATVAWENFCHGLFWTEDALEQRLLDLEATPPGINPLYNKLLDQIDPCYKKDMWAFFALLAVAKRPLSEAELSQLLPLMVSHREELTSPCEVRPFQNLLDIIEKHCRDLITVHHDRAILFSHLSFKEYLLQVWATDRPEILEKAKASIAKACLAYIRYWDSLTTDTQVGNQTHPLRLLGYAVSYHLSHLASLPSDHPLWITYAETANSGYFSGEDLTPLHPLFTQTFNHGPEKLMPIEKCHGVVRAVVSHGYDLNCKGEETRGSILNYCCLGNEEGFRLTVPLLLGLGANPNLYPSGKEANLKAALTRKDQDTSSILLRHPRFDPNQTDRNGQSALHHLLKLGGSDKAIFELLENKAVEVNIQDRFGSTPLHLAVDRQRPEVVRRLLLAKNIRLDLIDNRGRTPLALATWWGLKKIALIIIERSEAFPTPEDSHVSPLLSAAKHGDEELVKILLPKTLYRHIGRDLDESGKGFLHYATMNNWHDMIRTCLMLSDVKTDQIDHSGGSALHYGAKLGCTESCQVLLECRASTRLQDRNGRNAAQMAADAGFKDTLMLIVRKGNVDANQRDHLGRNLVHWAATLDCLDVMQLICQQPDVELARRDNSGKLPIDYAWSCQCPKVGQYLSLRMKYLATLPVLGGSIQLGPGI</sequence>
<evidence type="ECO:0000313" key="7">
    <source>
        <dbReference type="Proteomes" id="UP001140502"/>
    </source>
</evidence>
<dbReference type="SUPFAM" id="SSF53474">
    <property type="entry name" value="alpha/beta-Hydrolases"/>
    <property type="match status" value="1"/>
</dbReference>
<dbReference type="Pfam" id="PF24883">
    <property type="entry name" value="NPHP3_N"/>
    <property type="match status" value="1"/>
</dbReference>
<organism evidence="6 7">
    <name type="scientific">Fusarium piperis</name>
    <dbReference type="NCBI Taxonomy" id="1435070"/>
    <lineage>
        <taxon>Eukaryota</taxon>
        <taxon>Fungi</taxon>
        <taxon>Dikarya</taxon>
        <taxon>Ascomycota</taxon>
        <taxon>Pezizomycotina</taxon>
        <taxon>Sordariomycetes</taxon>
        <taxon>Hypocreomycetidae</taxon>
        <taxon>Hypocreales</taxon>
        <taxon>Nectriaceae</taxon>
        <taxon>Fusarium</taxon>
        <taxon>Fusarium solani species complex</taxon>
    </lineage>
</organism>
<dbReference type="InterPro" id="IPR007751">
    <property type="entry name" value="DUF676_lipase-like"/>
</dbReference>
<dbReference type="PANTHER" id="PTHR10039">
    <property type="entry name" value="AMELOGENIN"/>
    <property type="match status" value="1"/>
</dbReference>
<evidence type="ECO:0000313" key="6">
    <source>
        <dbReference type="EMBL" id="KAJ4318511.1"/>
    </source>
</evidence>
<dbReference type="OrthoDB" id="5086500at2759"/>
<dbReference type="AlphaFoldDB" id="A0A9W8WBD2"/>
<dbReference type="Gene3D" id="1.25.40.20">
    <property type="entry name" value="Ankyrin repeat-containing domain"/>
    <property type="match status" value="2"/>
</dbReference>
<name>A0A9W8WBD2_9HYPO</name>
<dbReference type="Gene3D" id="3.40.50.300">
    <property type="entry name" value="P-loop containing nucleotide triphosphate hydrolases"/>
    <property type="match status" value="1"/>
</dbReference>
<dbReference type="SMART" id="SM00248">
    <property type="entry name" value="ANK"/>
    <property type="match status" value="8"/>
</dbReference>
<evidence type="ECO:0000259" key="4">
    <source>
        <dbReference type="Pfam" id="PF05057"/>
    </source>
</evidence>
<feature type="repeat" description="ANK" evidence="3">
    <location>
        <begin position="859"/>
        <end position="892"/>
    </location>
</feature>
<dbReference type="InterPro" id="IPR002110">
    <property type="entry name" value="Ankyrin_rpt"/>
</dbReference>
<accession>A0A9W8WBD2</accession>
<dbReference type="Pfam" id="PF05057">
    <property type="entry name" value="DUF676"/>
    <property type="match status" value="1"/>
</dbReference>
<keyword evidence="2" id="KW-0677">Repeat</keyword>
<feature type="domain" description="DUF676" evidence="4">
    <location>
        <begin position="20"/>
        <end position="165"/>
    </location>
</feature>
<comment type="similarity">
    <text evidence="1">Belongs to the putative lipase ROG1 family.</text>
</comment>
<protein>
    <recommendedName>
        <fullName evidence="8">Ankyrin</fullName>
    </recommendedName>
</protein>
<dbReference type="InterPro" id="IPR027417">
    <property type="entry name" value="P-loop_NTPase"/>
</dbReference>